<reference evidence="3 4" key="1">
    <citation type="journal article" date="2021" name="Nat. Plants">
        <title>The Taxus genome provides insights into paclitaxel biosynthesis.</title>
        <authorList>
            <person name="Xiong X."/>
            <person name="Gou J."/>
            <person name="Liao Q."/>
            <person name="Li Y."/>
            <person name="Zhou Q."/>
            <person name="Bi G."/>
            <person name="Li C."/>
            <person name="Du R."/>
            <person name="Wang X."/>
            <person name="Sun T."/>
            <person name="Guo L."/>
            <person name="Liang H."/>
            <person name="Lu P."/>
            <person name="Wu Y."/>
            <person name="Zhang Z."/>
            <person name="Ro D.K."/>
            <person name="Shang Y."/>
            <person name="Huang S."/>
            <person name="Yan J."/>
        </authorList>
    </citation>
    <scope>NUCLEOTIDE SEQUENCE [LARGE SCALE GENOMIC DNA]</scope>
    <source>
        <strain evidence="3">Ta-2019</strain>
    </source>
</reference>
<dbReference type="SUPFAM" id="SSF117281">
    <property type="entry name" value="Kelch motif"/>
    <property type="match status" value="1"/>
</dbReference>
<accession>A0AA38LPG5</accession>
<proteinExistence type="predicted"/>
<dbReference type="Proteomes" id="UP000824469">
    <property type="component" value="Unassembled WGS sequence"/>
</dbReference>
<evidence type="ECO:0000313" key="4">
    <source>
        <dbReference type="Proteomes" id="UP000824469"/>
    </source>
</evidence>
<evidence type="ECO:0000256" key="1">
    <source>
        <dbReference type="ARBA" id="ARBA00022441"/>
    </source>
</evidence>
<dbReference type="EMBL" id="JAHRHJ020000001">
    <property type="protein sequence ID" value="KAH9331476.1"/>
    <property type="molecule type" value="Genomic_DNA"/>
</dbReference>
<feature type="non-terminal residue" evidence="3">
    <location>
        <position position="260"/>
    </location>
</feature>
<feature type="non-terminal residue" evidence="3">
    <location>
        <position position="1"/>
    </location>
</feature>
<dbReference type="PANTHER" id="PTHR46344:SF19">
    <property type="entry name" value="F-BOX DOMAIN-CONTAINING PROTEIN"/>
    <property type="match status" value="1"/>
</dbReference>
<keyword evidence="1" id="KW-0880">Kelch repeat</keyword>
<keyword evidence="4" id="KW-1185">Reference proteome</keyword>
<organism evidence="3 4">
    <name type="scientific">Taxus chinensis</name>
    <name type="common">Chinese yew</name>
    <name type="synonym">Taxus wallichiana var. chinensis</name>
    <dbReference type="NCBI Taxonomy" id="29808"/>
    <lineage>
        <taxon>Eukaryota</taxon>
        <taxon>Viridiplantae</taxon>
        <taxon>Streptophyta</taxon>
        <taxon>Embryophyta</taxon>
        <taxon>Tracheophyta</taxon>
        <taxon>Spermatophyta</taxon>
        <taxon>Pinopsida</taxon>
        <taxon>Pinidae</taxon>
        <taxon>Conifers II</taxon>
        <taxon>Cupressales</taxon>
        <taxon>Taxaceae</taxon>
        <taxon>Taxus</taxon>
    </lineage>
</organism>
<gene>
    <name evidence="3" type="ORF">KI387_003584</name>
</gene>
<evidence type="ECO:0000256" key="2">
    <source>
        <dbReference type="ARBA" id="ARBA00022737"/>
    </source>
</evidence>
<dbReference type="InterPro" id="IPR015915">
    <property type="entry name" value="Kelch-typ_b-propeller"/>
</dbReference>
<evidence type="ECO:0008006" key="5">
    <source>
        <dbReference type="Google" id="ProtNLM"/>
    </source>
</evidence>
<dbReference type="PANTHER" id="PTHR46344">
    <property type="entry name" value="OS02G0202900 PROTEIN"/>
    <property type="match status" value="1"/>
</dbReference>
<dbReference type="Gene3D" id="2.120.10.80">
    <property type="entry name" value="Kelch-type beta propeller"/>
    <property type="match status" value="1"/>
</dbReference>
<protein>
    <recommendedName>
        <fullName evidence="5">F-box/kelch-repeat protein</fullName>
    </recommendedName>
</protein>
<evidence type="ECO:0000313" key="3">
    <source>
        <dbReference type="EMBL" id="KAH9331476.1"/>
    </source>
</evidence>
<keyword evidence="2" id="KW-0677">Repeat</keyword>
<comment type="caution">
    <text evidence="3">The sequence shown here is derived from an EMBL/GenBank/DDBJ whole genome shotgun (WGS) entry which is preliminary data.</text>
</comment>
<name>A0AA38LPG5_TAXCH</name>
<sequence length="260" mass="28517">ANMCLPFPYLKDGPVEGSAMAILGRELYVIGGALRGGAASNCVYVCDLVNLKGWRRIPSMRAPRRNAVAITRPDGWLFVFGGCQDLTAPLAEVFDPRIGQFWTSLQVHSHHPARGLEPPFEFVLVKGIAYIRDAASGIVFAATNLGWTHQAAEGTRVHQSLFQHWCMDCNAAAAGPDLELLITCYVETRSKGSVYSVRAYNPATRSWLAIRGLPQIIEENAKRCQFMSFEQRGMHGTCIGIMLDTGLTISTLDLKYGAPN</sequence>
<dbReference type="AlphaFoldDB" id="A0AA38LPG5"/>